<evidence type="ECO:0000256" key="9">
    <source>
        <dbReference type="PIRSR" id="PIRSR001589-2"/>
    </source>
</evidence>
<feature type="active site" description="For GATase activity" evidence="8">
    <location>
        <position position="2"/>
    </location>
</feature>
<dbReference type="EMBL" id="VYQF01000001">
    <property type="protein sequence ID" value="KAA9041789.1"/>
    <property type="molecule type" value="Genomic_DNA"/>
</dbReference>
<evidence type="ECO:0000313" key="12">
    <source>
        <dbReference type="EMBL" id="KAA9041789.1"/>
    </source>
</evidence>
<evidence type="ECO:0000256" key="3">
    <source>
        <dbReference type="ARBA" id="ARBA00012737"/>
    </source>
</evidence>
<dbReference type="GO" id="GO:0005829">
    <property type="term" value="C:cytosol"/>
    <property type="evidence" value="ECO:0007669"/>
    <property type="project" value="TreeGrafter"/>
</dbReference>
<dbReference type="NCBIfam" id="TIGR01536">
    <property type="entry name" value="asn_synth_AEB"/>
    <property type="match status" value="1"/>
</dbReference>
<dbReference type="GO" id="GO:0006529">
    <property type="term" value="P:asparagine biosynthetic process"/>
    <property type="evidence" value="ECO:0007669"/>
    <property type="project" value="UniProtKB-KW"/>
</dbReference>
<keyword evidence="8" id="KW-0061">Asparagine biosynthesis</keyword>
<dbReference type="Gene3D" id="3.40.50.620">
    <property type="entry name" value="HUPs"/>
    <property type="match status" value="2"/>
</dbReference>
<dbReference type="InterPro" id="IPR051786">
    <property type="entry name" value="ASN_synthetase/amidase"/>
</dbReference>
<evidence type="ECO:0000313" key="13">
    <source>
        <dbReference type="Proteomes" id="UP000326903"/>
    </source>
</evidence>
<dbReference type="InterPro" id="IPR017932">
    <property type="entry name" value="GATase_2_dom"/>
</dbReference>
<comment type="similarity">
    <text evidence="2">Belongs to the asparagine synthetase family.</text>
</comment>
<keyword evidence="13" id="KW-1185">Reference proteome</keyword>
<evidence type="ECO:0000256" key="2">
    <source>
        <dbReference type="ARBA" id="ARBA00005752"/>
    </source>
</evidence>
<feature type="binding site" evidence="9">
    <location>
        <position position="102"/>
    </location>
    <ligand>
        <name>L-glutamine</name>
        <dbReference type="ChEBI" id="CHEBI:58359"/>
    </ligand>
</feature>
<feature type="domain" description="Glutamine amidotransferase type-2" evidence="11">
    <location>
        <begin position="2"/>
        <end position="214"/>
    </location>
</feature>
<dbReference type="Proteomes" id="UP000326903">
    <property type="component" value="Unassembled WGS sequence"/>
</dbReference>
<dbReference type="Pfam" id="PF00733">
    <property type="entry name" value="Asn_synthase"/>
    <property type="match status" value="1"/>
</dbReference>
<protein>
    <recommendedName>
        <fullName evidence="3">asparagine synthase (glutamine-hydrolyzing)</fullName>
        <ecNumber evidence="3">6.3.5.4</ecNumber>
    </recommendedName>
</protein>
<dbReference type="InterPro" id="IPR014729">
    <property type="entry name" value="Rossmann-like_a/b/a_fold"/>
</dbReference>
<evidence type="ECO:0000256" key="5">
    <source>
        <dbReference type="ARBA" id="ARBA00022840"/>
    </source>
</evidence>
<evidence type="ECO:0000256" key="6">
    <source>
        <dbReference type="ARBA" id="ARBA00022962"/>
    </source>
</evidence>
<dbReference type="PANTHER" id="PTHR43284">
    <property type="entry name" value="ASPARAGINE SYNTHETASE (GLUTAMINE-HYDROLYZING)"/>
    <property type="match status" value="1"/>
</dbReference>
<evidence type="ECO:0000256" key="10">
    <source>
        <dbReference type="PIRSR" id="PIRSR001589-3"/>
    </source>
</evidence>
<dbReference type="InterPro" id="IPR029055">
    <property type="entry name" value="Ntn_hydrolases_N"/>
</dbReference>
<evidence type="ECO:0000256" key="8">
    <source>
        <dbReference type="PIRSR" id="PIRSR001589-1"/>
    </source>
</evidence>
<evidence type="ECO:0000256" key="4">
    <source>
        <dbReference type="ARBA" id="ARBA00022741"/>
    </source>
</evidence>
<dbReference type="PANTHER" id="PTHR43284:SF1">
    <property type="entry name" value="ASPARAGINE SYNTHETASE"/>
    <property type="match status" value="1"/>
</dbReference>
<comment type="catalytic activity">
    <reaction evidence="7">
        <text>L-aspartate + L-glutamine + ATP + H2O = L-asparagine + L-glutamate + AMP + diphosphate + H(+)</text>
        <dbReference type="Rhea" id="RHEA:12228"/>
        <dbReference type="ChEBI" id="CHEBI:15377"/>
        <dbReference type="ChEBI" id="CHEBI:15378"/>
        <dbReference type="ChEBI" id="CHEBI:29985"/>
        <dbReference type="ChEBI" id="CHEBI:29991"/>
        <dbReference type="ChEBI" id="CHEBI:30616"/>
        <dbReference type="ChEBI" id="CHEBI:33019"/>
        <dbReference type="ChEBI" id="CHEBI:58048"/>
        <dbReference type="ChEBI" id="CHEBI:58359"/>
        <dbReference type="ChEBI" id="CHEBI:456215"/>
        <dbReference type="EC" id="6.3.5.4"/>
    </reaction>
</comment>
<evidence type="ECO:0000256" key="7">
    <source>
        <dbReference type="ARBA" id="ARBA00048741"/>
    </source>
</evidence>
<sequence>MCGIAGFISLDKKLNRQHLHIMADSLAHRGPDAEGFYYDDSNNYNAGLAHRRLSILDLSTTANQPMISHDGRFLMVFNGEIYNFRELQKEKLARVVFKTHSDSEVILECFAKHGISCFNWFNGMFAIAFWDLHLQKLTVVRDRFGVKPLTYFYDKNSFIFASQLKAFEDLPVQKTLNIEALKDYFFLDYIPKTQSIYNEINKLPNGYYLEYTPGKDLEIFSWYNLLDKYSLQKKPVLTADAVEEFDHLLKSSVKLRMLSDVKVGSFLSGGTDSSLIAAKFQENSSIPVETFTIGFDVKEYDETKYAKEVAEILKTSHHQFNVDEAYCLSELEAVVDAYDEPFVGPSTIPTLIVCEKAKQLVTVALSGDGGDEIFLGYSWYSRYGQLQNVYKYSNTPLRNLASSLMKRMGMKYNKGSALLENENEKTLLLHLISQEQGMFTEKQISCLFNNPYSHQTIVNDWISIDKLPIDNKEKVSLFDINNYLANNLMYKMDIASMANSLEVRLPFLDYRLVEFSINLPTDLKINGKMHKFLMKQDLERYLPQHLIYRKKWGFPAPIAKWLSGSLAYLIDIHLLDKNKIEQQGIFNYSFIEKLVKEFKNGNSYLGKKLWSLIIFQLWFNKHYEKN</sequence>
<dbReference type="InterPro" id="IPR033738">
    <property type="entry name" value="AsnB_N"/>
</dbReference>
<proteinExistence type="inferred from homology"/>
<comment type="caution">
    <text evidence="12">The sequence shown here is derived from an EMBL/GenBank/DDBJ whole genome shotgun (WGS) entry which is preliminary data.</text>
</comment>
<keyword evidence="5 9" id="KW-0067">ATP-binding</keyword>
<dbReference type="Pfam" id="PF13537">
    <property type="entry name" value="GATase_7"/>
    <property type="match status" value="1"/>
</dbReference>
<dbReference type="EC" id="6.3.5.4" evidence="3"/>
<gene>
    <name evidence="12" type="primary">asnB</name>
    <name evidence="12" type="ORF">FW778_07170</name>
</gene>
<feature type="binding site" evidence="9">
    <location>
        <begin position="366"/>
        <end position="367"/>
    </location>
    <ligand>
        <name>ATP</name>
        <dbReference type="ChEBI" id="CHEBI:30616"/>
    </ligand>
</feature>
<comment type="pathway">
    <text evidence="1">Amino-acid biosynthesis; L-asparagine biosynthesis; L-asparagine from L-aspartate (L-Gln route): step 1/1.</text>
</comment>
<dbReference type="CDD" id="cd00712">
    <property type="entry name" value="AsnB"/>
    <property type="match status" value="1"/>
</dbReference>
<dbReference type="RefSeq" id="WP_150413909.1">
    <property type="nucleotide sequence ID" value="NZ_VYQF01000001.1"/>
</dbReference>
<organism evidence="12 13">
    <name type="scientific">Ginsengibacter hankyongi</name>
    <dbReference type="NCBI Taxonomy" id="2607284"/>
    <lineage>
        <taxon>Bacteria</taxon>
        <taxon>Pseudomonadati</taxon>
        <taxon>Bacteroidota</taxon>
        <taxon>Chitinophagia</taxon>
        <taxon>Chitinophagales</taxon>
        <taxon>Chitinophagaceae</taxon>
        <taxon>Ginsengibacter</taxon>
    </lineage>
</organism>
<feature type="site" description="Important for beta-aspartyl-AMP intermediate formation" evidence="10">
    <location>
        <position position="368"/>
    </location>
</feature>
<accession>A0A5J5ILB1</accession>
<feature type="binding site" evidence="9">
    <location>
        <position position="293"/>
    </location>
    <ligand>
        <name>ATP</name>
        <dbReference type="ChEBI" id="CHEBI:30616"/>
    </ligand>
</feature>
<dbReference type="GO" id="GO:0005524">
    <property type="term" value="F:ATP binding"/>
    <property type="evidence" value="ECO:0007669"/>
    <property type="project" value="UniProtKB-KW"/>
</dbReference>
<dbReference type="PIRSF" id="PIRSF001589">
    <property type="entry name" value="Asn_synthetase_glu-h"/>
    <property type="match status" value="1"/>
</dbReference>
<dbReference type="GO" id="GO:0004066">
    <property type="term" value="F:asparagine synthase (glutamine-hydrolyzing) activity"/>
    <property type="evidence" value="ECO:0007669"/>
    <property type="project" value="UniProtKB-EC"/>
</dbReference>
<dbReference type="InterPro" id="IPR006426">
    <property type="entry name" value="Asn_synth_AEB"/>
</dbReference>
<dbReference type="SUPFAM" id="SSF56235">
    <property type="entry name" value="N-terminal nucleophile aminohydrolases (Ntn hydrolases)"/>
    <property type="match status" value="1"/>
</dbReference>
<dbReference type="SUPFAM" id="SSF52402">
    <property type="entry name" value="Adenine nucleotide alpha hydrolases-like"/>
    <property type="match status" value="1"/>
</dbReference>
<keyword evidence="12" id="KW-0436">Ligase</keyword>
<dbReference type="AlphaFoldDB" id="A0A5J5ILB1"/>
<dbReference type="CDD" id="cd01991">
    <property type="entry name" value="Asn_synthase_B_C"/>
    <property type="match status" value="1"/>
</dbReference>
<evidence type="ECO:0000256" key="1">
    <source>
        <dbReference type="ARBA" id="ARBA00005187"/>
    </source>
</evidence>
<reference evidence="12 13" key="1">
    <citation type="submission" date="2019-09" db="EMBL/GenBank/DDBJ databases">
        <title>Draft genome sequence of Ginsengibacter sp. BR5-29.</title>
        <authorList>
            <person name="Im W.-T."/>
        </authorList>
    </citation>
    <scope>NUCLEOTIDE SEQUENCE [LARGE SCALE GENOMIC DNA]</scope>
    <source>
        <strain evidence="12 13">BR5-29</strain>
    </source>
</reference>
<dbReference type="PROSITE" id="PS51278">
    <property type="entry name" value="GATASE_TYPE_2"/>
    <property type="match status" value="1"/>
</dbReference>
<keyword evidence="4 9" id="KW-0547">Nucleotide-binding</keyword>
<keyword evidence="8" id="KW-0028">Amino-acid biosynthesis</keyword>
<name>A0A5J5ILB1_9BACT</name>
<dbReference type="Gene3D" id="3.60.20.10">
    <property type="entry name" value="Glutamine Phosphoribosylpyrophosphate, subunit 1, domain 1"/>
    <property type="match status" value="1"/>
</dbReference>
<dbReference type="InterPro" id="IPR001962">
    <property type="entry name" value="Asn_synthase"/>
</dbReference>
<keyword evidence="6 8" id="KW-0315">Glutamine amidotransferase</keyword>
<evidence type="ECO:0000259" key="11">
    <source>
        <dbReference type="PROSITE" id="PS51278"/>
    </source>
</evidence>